<comment type="caution">
    <text evidence="1">The sequence shown here is derived from an EMBL/GenBank/DDBJ whole genome shotgun (WGS) entry which is preliminary data.</text>
</comment>
<name>A0ABQ1N266_9BACT</name>
<keyword evidence="2" id="KW-1185">Reference proteome</keyword>
<organism evidence="1 2">
    <name type="scientific">Marivirga lumbricoides</name>
    <dbReference type="NCBI Taxonomy" id="1046115"/>
    <lineage>
        <taxon>Bacteria</taxon>
        <taxon>Pseudomonadati</taxon>
        <taxon>Bacteroidota</taxon>
        <taxon>Cytophagia</taxon>
        <taxon>Cytophagales</taxon>
        <taxon>Marivirgaceae</taxon>
        <taxon>Marivirga</taxon>
    </lineage>
</organism>
<evidence type="ECO:0008006" key="3">
    <source>
        <dbReference type="Google" id="ProtNLM"/>
    </source>
</evidence>
<dbReference type="Proteomes" id="UP000636010">
    <property type="component" value="Unassembled WGS sequence"/>
</dbReference>
<dbReference type="EMBL" id="BMEC01000016">
    <property type="protein sequence ID" value="GGC51942.1"/>
    <property type="molecule type" value="Genomic_DNA"/>
</dbReference>
<accession>A0ABQ1N266</accession>
<sequence length="162" mass="18727">MINVETLIRKLSNWELTFFVNLSPDLILVKPPMKLPKYATINKTDPSAIIITFTGNKDTDEAFKEYLSELESCYEERVTIGLIFDASKAIIPKLKHQKEQKFWIEKHWVMIKTYCKGTAYVVPGIPMRAVLRFILSFQNQPTIYKVLPSVESAREWLDGLEA</sequence>
<proteinExistence type="predicted"/>
<reference evidence="2" key="1">
    <citation type="journal article" date="2019" name="Int. J. Syst. Evol. Microbiol.">
        <title>The Global Catalogue of Microorganisms (GCM) 10K type strain sequencing project: providing services to taxonomists for standard genome sequencing and annotation.</title>
        <authorList>
            <consortium name="The Broad Institute Genomics Platform"/>
            <consortium name="The Broad Institute Genome Sequencing Center for Infectious Disease"/>
            <person name="Wu L."/>
            <person name="Ma J."/>
        </authorList>
    </citation>
    <scope>NUCLEOTIDE SEQUENCE [LARGE SCALE GENOMIC DNA]</scope>
    <source>
        <strain evidence="2">CGMCC 1.10832</strain>
    </source>
</reference>
<gene>
    <name evidence="1" type="ORF">GCM10011506_42020</name>
</gene>
<evidence type="ECO:0000313" key="1">
    <source>
        <dbReference type="EMBL" id="GGC51942.1"/>
    </source>
</evidence>
<evidence type="ECO:0000313" key="2">
    <source>
        <dbReference type="Proteomes" id="UP000636010"/>
    </source>
</evidence>
<protein>
    <recommendedName>
        <fullName evidence="3">STAS/SEC14 domain-containing protein</fullName>
    </recommendedName>
</protein>